<comment type="caution">
    <text evidence="7">Lacks conserved residue(s) required for the propagation of feature annotation.</text>
</comment>
<protein>
    <recommendedName>
        <fullName evidence="7">Protein MgtC</fullName>
    </recommendedName>
</protein>
<feature type="domain" description="MgtC/SapB/SrpB/YhiD N-terminal" evidence="8">
    <location>
        <begin position="1"/>
        <end position="129"/>
    </location>
</feature>
<evidence type="ECO:0000256" key="1">
    <source>
        <dbReference type="ARBA" id="ARBA00004651"/>
    </source>
</evidence>
<dbReference type="PRINTS" id="PR01837">
    <property type="entry name" value="MGTCSAPBPROT"/>
</dbReference>
<evidence type="ECO:0000256" key="7">
    <source>
        <dbReference type="RuleBase" id="RU365041"/>
    </source>
</evidence>
<comment type="similarity">
    <text evidence="2 7">Belongs to the MgtC/SapB family.</text>
</comment>
<evidence type="ECO:0000256" key="6">
    <source>
        <dbReference type="ARBA" id="ARBA00023136"/>
    </source>
</evidence>
<keyword evidence="7" id="KW-0997">Cell inner membrane</keyword>
<comment type="caution">
    <text evidence="9">The sequence shown here is derived from an EMBL/GenBank/DDBJ whole genome shotgun (WGS) entry which is preliminary data.</text>
</comment>
<feature type="transmembrane region" description="Helical" evidence="7">
    <location>
        <begin position="97"/>
        <end position="124"/>
    </location>
</feature>
<keyword evidence="10" id="KW-1185">Reference proteome</keyword>
<keyword evidence="4 7" id="KW-0812">Transmembrane</keyword>
<keyword evidence="5 7" id="KW-1133">Transmembrane helix</keyword>
<dbReference type="EMBL" id="JBHLSW010000004">
    <property type="protein sequence ID" value="MFC0633437.1"/>
    <property type="molecule type" value="Genomic_DNA"/>
</dbReference>
<sequence length="215" mass="23149">MIAGGLIGFEREWRGRSAGFRTHILVSLAACLLMQASLRQTEWFMPGLLEDWVRTDPVRMAHGILTGIGFLCAGVIFRTGFSVHGLTTAASLWMSSAIGTLAGAGMVALAGLATITTLIVLAVLRLVSRAATARTVVYVTVSWRRNGPGPRQAVEALLRSRDSSLSPGKRDLCATSDQRRQSWRLSISDADLDRLADELAAVPEVVGFTLDPREG</sequence>
<evidence type="ECO:0000256" key="2">
    <source>
        <dbReference type="ARBA" id="ARBA00009298"/>
    </source>
</evidence>
<comment type="subcellular location">
    <subcellularLocation>
        <location evidence="7">Cell inner membrane</location>
        <topology evidence="7">Multi-pass membrane protein</topology>
    </subcellularLocation>
    <subcellularLocation>
        <location evidence="1">Cell membrane</location>
        <topology evidence="1">Multi-pass membrane protein</topology>
    </subcellularLocation>
</comment>
<evidence type="ECO:0000256" key="4">
    <source>
        <dbReference type="ARBA" id="ARBA00022692"/>
    </source>
</evidence>
<organism evidence="9 10">
    <name type="scientific">Brevundimonas balnearis</name>
    <dbReference type="NCBI Taxonomy" id="1572858"/>
    <lineage>
        <taxon>Bacteria</taxon>
        <taxon>Pseudomonadati</taxon>
        <taxon>Pseudomonadota</taxon>
        <taxon>Alphaproteobacteria</taxon>
        <taxon>Caulobacterales</taxon>
        <taxon>Caulobacteraceae</taxon>
        <taxon>Brevundimonas</taxon>
    </lineage>
</organism>
<gene>
    <name evidence="9" type="ORF">ACFFGE_06045</name>
</gene>
<dbReference type="InterPro" id="IPR049177">
    <property type="entry name" value="MgtC_SapB_SrpB_YhiD_N"/>
</dbReference>
<keyword evidence="3" id="KW-1003">Cell membrane</keyword>
<dbReference type="Proteomes" id="UP001589906">
    <property type="component" value="Unassembled WGS sequence"/>
</dbReference>
<proteinExistence type="inferred from homology"/>
<keyword evidence="6 7" id="KW-0472">Membrane</keyword>
<name>A0ABV6R1E1_9CAUL</name>
<dbReference type="InterPro" id="IPR003416">
    <property type="entry name" value="MgtC/SapB/SrpB/YhiD_fam"/>
</dbReference>
<dbReference type="PANTHER" id="PTHR33778">
    <property type="entry name" value="PROTEIN MGTC"/>
    <property type="match status" value="1"/>
</dbReference>
<dbReference type="Pfam" id="PF02308">
    <property type="entry name" value="MgtC"/>
    <property type="match status" value="1"/>
</dbReference>
<evidence type="ECO:0000313" key="9">
    <source>
        <dbReference type="EMBL" id="MFC0633437.1"/>
    </source>
</evidence>
<reference evidence="9 10" key="1">
    <citation type="submission" date="2024-09" db="EMBL/GenBank/DDBJ databases">
        <authorList>
            <person name="Sun Q."/>
            <person name="Mori K."/>
        </authorList>
    </citation>
    <scope>NUCLEOTIDE SEQUENCE [LARGE SCALE GENOMIC DNA]</scope>
    <source>
        <strain evidence="9 10">NCAIM B.02621</strain>
    </source>
</reference>
<dbReference type="PANTHER" id="PTHR33778:SF1">
    <property type="entry name" value="MAGNESIUM TRANSPORTER YHID-RELATED"/>
    <property type="match status" value="1"/>
</dbReference>
<feature type="transmembrane region" description="Helical" evidence="7">
    <location>
        <begin position="58"/>
        <end position="77"/>
    </location>
</feature>
<evidence type="ECO:0000313" key="10">
    <source>
        <dbReference type="Proteomes" id="UP001589906"/>
    </source>
</evidence>
<evidence type="ECO:0000256" key="3">
    <source>
        <dbReference type="ARBA" id="ARBA00022475"/>
    </source>
</evidence>
<dbReference type="RefSeq" id="WP_376835578.1">
    <property type="nucleotide sequence ID" value="NZ_JBHLSW010000004.1"/>
</dbReference>
<evidence type="ECO:0000256" key="5">
    <source>
        <dbReference type="ARBA" id="ARBA00022989"/>
    </source>
</evidence>
<evidence type="ECO:0000259" key="8">
    <source>
        <dbReference type="Pfam" id="PF02308"/>
    </source>
</evidence>
<accession>A0ABV6R1E1</accession>